<comment type="catalytic activity">
    <reaction evidence="13">
        <text>GMP + diphosphate = guanine + 5-phospho-alpha-D-ribose 1-diphosphate</text>
        <dbReference type="Rhea" id="RHEA:25424"/>
        <dbReference type="ChEBI" id="CHEBI:16235"/>
        <dbReference type="ChEBI" id="CHEBI:33019"/>
        <dbReference type="ChEBI" id="CHEBI:58017"/>
        <dbReference type="ChEBI" id="CHEBI:58115"/>
        <dbReference type="EC" id="2.4.2.8"/>
    </reaction>
    <physiologicalReaction direction="right-to-left" evidence="13">
        <dbReference type="Rhea" id="RHEA:25426"/>
    </physiologicalReaction>
</comment>
<evidence type="ECO:0000256" key="11">
    <source>
        <dbReference type="ARBA" id="ARBA00022741"/>
    </source>
</evidence>
<dbReference type="CDD" id="cd06223">
    <property type="entry name" value="PRTases_typeI"/>
    <property type="match status" value="1"/>
</dbReference>
<dbReference type="PANTHER" id="PTHR43340:SF1">
    <property type="entry name" value="HYPOXANTHINE PHOSPHORIBOSYLTRANSFERASE"/>
    <property type="match status" value="1"/>
</dbReference>
<evidence type="ECO:0000256" key="13">
    <source>
        <dbReference type="ARBA" id="ARBA00048811"/>
    </source>
</evidence>
<dbReference type="Proteomes" id="UP000619457">
    <property type="component" value="Unassembled WGS sequence"/>
</dbReference>
<keyword evidence="9 15" id="KW-0479">Metal-binding</keyword>
<sequence>MKFFYICNALNFRAFLLYMLKVRDKEFKLYLSAEELKDRVNQIGAQLSQDYAGKEPVVLGVLNGAFMFLSDLMKAVDTPLEMSFIKISSYESMSSTGKVKEVLGLTGSLAGRHVLVVEDIVDTGLSMAYLINELKAQAPSSVEVVSLLLKPEALTAAVSVKYVGFEIPNKFVVGYGLDYDGYGRNLKEIYQLK</sequence>
<evidence type="ECO:0000256" key="4">
    <source>
        <dbReference type="ARBA" id="ARBA00008391"/>
    </source>
</evidence>
<comment type="similarity">
    <text evidence="4 15">Belongs to the purine/pyrimidine phosphoribosyltransferase family.</text>
</comment>
<dbReference type="GO" id="GO:0032264">
    <property type="term" value="P:IMP salvage"/>
    <property type="evidence" value="ECO:0007669"/>
    <property type="project" value="TreeGrafter"/>
</dbReference>
<evidence type="ECO:0000256" key="12">
    <source>
        <dbReference type="ARBA" id="ARBA00022842"/>
    </source>
</evidence>
<evidence type="ECO:0000259" key="16">
    <source>
        <dbReference type="Pfam" id="PF00156"/>
    </source>
</evidence>
<dbReference type="InterPro" id="IPR000836">
    <property type="entry name" value="PRTase_dom"/>
</dbReference>
<comment type="cofactor">
    <cofactor evidence="1 15">
        <name>Mg(2+)</name>
        <dbReference type="ChEBI" id="CHEBI:18420"/>
    </cofactor>
</comment>
<keyword evidence="8 15" id="KW-0808">Transferase</keyword>
<evidence type="ECO:0000313" key="18">
    <source>
        <dbReference type="Proteomes" id="UP000619457"/>
    </source>
</evidence>
<evidence type="ECO:0000256" key="3">
    <source>
        <dbReference type="ARBA" id="ARBA00004669"/>
    </source>
</evidence>
<dbReference type="InterPro" id="IPR005904">
    <property type="entry name" value="Hxn_phspho_trans"/>
</dbReference>
<dbReference type="InterPro" id="IPR050408">
    <property type="entry name" value="HGPRT"/>
</dbReference>
<dbReference type="GO" id="GO:0005829">
    <property type="term" value="C:cytosol"/>
    <property type="evidence" value="ECO:0007669"/>
    <property type="project" value="TreeGrafter"/>
</dbReference>
<evidence type="ECO:0000256" key="8">
    <source>
        <dbReference type="ARBA" id="ARBA00022679"/>
    </source>
</evidence>
<evidence type="ECO:0000256" key="1">
    <source>
        <dbReference type="ARBA" id="ARBA00001946"/>
    </source>
</evidence>
<dbReference type="GO" id="GO:0006178">
    <property type="term" value="P:guanine salvage"/>
    <property type="evidence" value="ECO:0007669"/>
    <property type="project" value="TreeGrafter"/>
</dbReference>
<name>A0A918PUG8_9BACT</name>
<dbReference type="PANTHER" id="PTHR43340">
    <property type="entry name" value="HYPOXANTHINE-GUANINE PHOSPHORIBOSYLTRANSFERASE"/>
    <property type="match status" value="1"/>
</dbReference>
<evidence type="ECO:0000256" key="5">
    <source>
        <dbReference type="ARBA" id="ARBA00011895"/>
    </source>
</evidence>
<evidence type="ECO:0000256" key="10">
    <source>
        <dbReference type="ARBA" id="ARBA00022726"/>
    </source>
</evidence>
<accession>A0A918PUG8</accession>
<comment type="subcellular location">
    <subcellularLocation>
        <location evidence="2 15">Cytoplasm</location>
    </subcellularLocation>
</comment>
<proteinExistence type="inferred from homology"/>
<keyword evidence="10 15" id="KW-0660">Purine salvage</keyword>
<dbReference type="Pfam" id="PF00156">
    <property type="entry name" value="Pribosyltran"/>
    <property type="match status" value="1"/>
</dbReference>
<evidence type="ECO:0000256" key="9">
    <source>
        <dbReference type="ARBA" id="ARBA00022723"/>
    </source>
</evidence>
<reference evidence="17" key="1">
    <citation type="journal article" date="2014" name="Int. J. Syst. Evol. Microbiol.">
        <title>Complete genome sequence of Corynebacterium casei LMG S-19264T (=DSM 44701T), isolated from a smear-ripened cheese.</title>
        <authorList>
            <consortium name="US DOE Joint Genome Institute (JGI-PGF)"/>
            <person name="Walter F."/>
            <person name="Albersmeier A."/>
            <person name="Kalinowski J."/>
            <person name="Ruckert C."/>
        </authorList>
    </citation>
    <scope>NUCLEOTIDE SEQUENCE</scope>
    <source>
        <strain evidence="17">KCTC 12368</strain>
    </source>
</reference>
<dbReference type="AlphaFoldDB" id="A0A918PUG8"/>
<feature type="domain" description="Phosphoribosyltransferase" evidence="16">
    <location>
        <begin position="33"/>
        <end position="179"/>
    </location>
</feature>
<dbReference type="Gene3D" id="3.40.50.2020">
    <property type="match status" value="1"/>
</dbReference>
<evidence type="ECO:0000256" key="2">
    <source>
        <dbReference type="ARBA" id="ARBA00004496"/>
    </source>
</evidence>
<dbReference type="GO" id="GO:0032263">
    <property type="term" value="P:GMP salvage"/>
    <property type="evidence" value="ECO:0007669"/>
    <property type="project" value="TreeGrafter"/>
</dbReference>
<keyword evidence="11 15" id="KW-0547">Nucleotide-binding</keyword>
<evidence type="ECO:0000256" key="7">
    <source>
        <dbReference type="ARBA" id="ARBA00022676"/>
    </source>
</evidence>
<evidence type="ECO:0000256" key="14">
    <source>
        <dbReference type="ARBA" id="ARBA00049402"/>
    </source>
</evidence>
<evidence type="ECO:0000256" key="15">
    <source>
        <dbReference type="RuleBase" id="RU364099"/>
    </source>
</evidence>
<gene>
    <name evidence="17" type="ORF">GCM10007049_15300</name>
</gene>
<organism evidence="17 18">
    <name type="scientific">Echinicola pacifica</name>
    <dbReference type="NCBI Taxonomy" id="346377"/>
    <lineage>
        <taxon>Bacteria</taxon>
        <taxon>Pseudomonadati</taxon>
        <taxon>Bacteroidota</taxon>
        <taxon>Cytophagia</taxon>
        <taxon>Cytophagales</taxon>
        <taxon>Cyclobacteriaceae</taxon>
        <taxon>Echinicola</taxon>
    </lineage>
</organism>
<comment type="caution">
    <text evidence="17">The sequence shown here is derived from an EMBL/GenBank/DDBJ whole genome shotgun (WGS) entry which is preliminary data.</text>
</comment>
<evidence type="ECO:0000313" key="17">
    <source>
        <dbReference type="EMBL" id="GGZ23330.1"/>
    </source>
</evidence>
<dbReference type="GO" id="GO:0006166">
    <property type="term" value="P:purine ribonucleoside salvage"/>
    <property type="evidence" value="ECO:0007669"/>
    <property type="project" value="UniProtKB-KW"/>
</dbReference>
<dbReference type="NCBIfam" id="TIGR01203">
    <property type="entry name" value="HGPRTase"/>
    <property type="match status" value="1"/>
</dbReference>
<reference evidence="17" key="2">
    <citation type="submission" date="2020-09" db="EMBL/GenBank/DDBJ databases">
        <authorList>
            <person name="Sun Q."/>
            <person name="Kim S."/>
        </authorList>
    </citation>
    <scope>NUCLEOTIDE SEQUENCE</scope>
    <source>
        <strain evidence="17">KCTC 12368</strain>
    </source>
</reference>
<keyword evidence="7 15" id="KW-0328">Glycosyltransferase</keyword>
<dbReference type="EC" id="2.4.2.8" evidence="5 15"/>
<dbReference type="GO" id="GO:0000166">
    <property type="term" value="F:nucleotide binding"/>
    <property type="evidence" value="ECO:0007669"/>
    <property type="project" value="UniProtKB-KW"/>
</dbReference>
<dbReference type="GO" id="GO:0000287">
    <property type="term" value="F:magnesium ion binding"/>
    <property type="evidence" value="ECO:0007669"/>
    <property type="project" value="TreeGrafter"/>
</dbReference>
<keyword evidence="12 15" id="KW-0460">Magnesium</keyword>
<keyword evidence="6 15" id="KW-0963">Cytoplasm</keyword>
<dbReference type="GO" id="GO:0004422">
    <property type="term" value="F:hypoxanthine phosphoribosyltransferase activity"/>
    <property type="evidence" value="ECO:0007669"/>
    <property type="project" value="InterPro"/>
</dbReference>
<comment type="catalytic activity">
    <reaction evidence="14">
        <text>IMP + diphosphate = hypoxanthine + 5-phospho-alpha-D-ribose 1-diphosphate</text>
        <dbReference type="Rhea" id="RHEA:17973"/>
        <dbReference type="ChEBI" id="CHEBI:17368"/>
        <dbReference type="ChEBI" id="CHEBI:33019"/>
        <dbReference type="ChEBI" id="CHEBI:58017"/>
        <dbReference type="ChEBI" id="CHEBI:58053"/>
        <dbReference type="EC" id="2.4.2.8"/>
    </reaction>
    <physiologicalReaction direction="right-to-left" evidence="14">
        <dbReference type="Rhea" id="RHEA:17975"/>
    </physiologicalReaction>
</comment>
<dbReference type="EMBL" id="BMWX01000002">
    <property type="protein sequence ID" value="GGZ23330.1"/>
    <property type="molecule type" value="Genomic_DNA"/>
</dbReference>
<evidence type="ECO:0000256" key="6">
    <source>
        <dbReference type="ARBA" id="ARBA00022490"/>
    </source>
</evidence>
<dbReference type="GO" id="GO:0046100">
    <property type="term" value="P:hypoxanthine metabolic process"/>
    <property type="evidence" value="ECO:0007669"/>
    <property type="project" value="TreeGrafter"/>
</dbReference>
<dbReference type="SUPFAM" id="SSF53271">
    <property type="entry name" value="PRTase-like"/>
    <property type="match status" value="1"/>
</dbReference>
<keyword evidence="18" id="KW-1185">Reference proteome</keyword>
<protein>
    <recommendedName>
        <fullName evidence="5 15">Hypoxanthine phosphoribosyltransferase</fullName>
        <ecNumber evidence="5 15">2.4.2.8</ecNumber>
    </recommendedName>
</protein>
<comment type="pathway">
    <text evidence="3 15">Purine metabolism; IMP biosynthesis via salvage pathway; IMP from hypoxanthine: step 1/1.</text>
</comment>
<dbReference type="InterPro" id="IPR029057">
    <property type="entry name" value="PRTase-like"/>
</dbReference>